<proteinExistence type="predicted"/>
<accession>A0AAP0P0G2</accession>
<dbReference type="EMBL" id="JBBNAG010000006">
    <property type="protein sequence ID" value="KAK9125663.1"/>
    <property type="molecule type" value="Genomic_DNA"/>
</dbReference>
<dbReference type="Proteomes" id="UP001419268">
    <property type="component" value="Unassembled WGS sequence"/>
</dbReference>
<keyword evidence="2" id="KW-1185">Reference proteome</keyword>
<dbReference type="AlphaFoldDB" id="A0AAP0P0G2"/>
<name>A0AAP0P0G2_9MAGN</name>
<evidence type="ECO:0000313" key="1">
    <source>
        <dbReference type="EMBL" id="KAK9125663.1"/>
    </source>
</evidence>
<organism evidence="1 2">
    <name type="scientific">Stephania cephalantha</name>
    <dbReference type="NCBI Taxonomy" id="152367"/>
    <lineage>
        <taxon>Eukaryota</taxon>
        <taxon>Viridiplantae</taxon>
        <taxon>Streptophyta</taxon>
        <taxon>Embryophyta</taxon>
        <taxon>Tracheophyta</taxon>
        <taxon>Spermatophyta</taxon>
        <taxon>Magnoliopsida</taxon>
        <taxon>Ranunculales</taxon>
        <taxon>Menispermaceae</taxon>
        <taxon>Menispermoideae</taxon>
        <taxon>Cissampelideae</taxon>
        <taxon>Stephania</taxon>
    </lineage>
</organism>
<reference evidence="1 2" key="1">
    <citation type="submission" date="2024-01" db="EMBL/GenBank/DDBJ databases">
        <title>Genome assemblies of Stephania.</title>
        <authorList>
            <person name="Yang L."/>
        </authorList>
    </citation>
    <scope>NUCLEOTIDE SEQUENCE [LARGE SCALE GENOMIC DNA]</scope>
    <source>
        <strain evidence="1">JXDWG</strain>
        <tissue evidence="1">Leaf</tissue>
    </source>
</reference>
<evidence type="ECO:0000313" key="2">
    <source>
        <dbReference type="Proteomes" id="UP001419268"/>
    </source>
</evidence>
<comment type="caution">
    <text evidence="1">The sequence shown here is derived from an EMBL/GenBank/DDBJ whole genome shotgun (WGS) entry which is preliminary data.</text>
</comment>
<sequence length="162" mass="19140">MFDDLRPTREDWAVQVRISRLWESQNLRNNNKVISLDMILIDEHVIGELYFSSTSTTRIYINIEVPHVKSLADRFSTFAPKTKRIESKEVIHISDEEDMIKNRKRITDIMQMEWVDDQQVNDDGKEFHVVQVSSKVRKFTFINSDEESCEEMGNKKEKLAPF</sequence>
<evidence type="ECO:0008006" key="3">
    <source>
        <dbReference type="Google" id="ProtNLM"/>
    </source>
</evidence>
<gene>
    <name evidence="1" type="ORF">Scep_014509</name>
</gene>
<protein>
    <recommendedName>
        <fullName evidence="3">DUF223 domain-containing protein</fullName>
    </recommendedName>
</protein>